<dbReference type="Proteomes" id="UP000729402">
    <property type="component" value="Unassembled WGS sequence"/>
</dbReference>
<evidence type="ECO:0000313" key="3">
    <source>
        <dbReference type="Proteomes" id="UP000729402"/>
    </source>
</evidence>
<dbReference type="EMBL" id="JAAALK010000289">
    <property type="protein sequence ID" value="KAG8050823.1"/>
    <property type="molecule type" value="Genomic_DNA"/>
</dbReference>
<evidence type="ECO:0008006" key="4">
    <source>
        <dbReference type="Google" id="ProtNLM"/>
    </source>
</evidence>
<name>A0A8J5VKQ8_ZIZPA</name>
<proteinExistence type="predicted"/>
<evidence type="ECO:0000313" key="2">
    <source>
        <dbReference type="EMBL" id="KAG8050823.1"/>
    </source>
</evidence>
<feature type="compositionally biased region" description="Basic and acidic residues" evidence="1">
    <location>
        <begin position="106"/>
        <end position="118"/>
    </location>
</feature>
<dbReference type="OrthoDB" id="1904943at2759"/>
<sequence length="134" mass="15104">MMSPSSSPVVINNTRYEFLPGFFDRKGAKQSAAEVGLMEIVKSIPANANIPAVEPSSHNLFLDPYEEAKRVEHEPPGDIDEVQPNKGDRHVKEKPTSDTAIMLQPDGKDRRVEQEPTRDTSMVQPIEECVWFHF</sequence>
<feature type="compositionally biased region" description="Basic and acidic residues" evidence="1">
    <location>
        <begin position="86"/>
        <end position="96"/>
    </location>
</feature>
<feature type="region of interest" description="Disordered" evidence="1">
    <location>
        <begin position="69"/>
        <end position="121"/>
    </location>
</feature>
<accession>A0A8J5VKQ8</accession>
<organism evidence="2 3">
    <name type="scientific">Zizania palustris</name>
    <name type="common">Northern wild rice</name>
    <dbReference type="NCBI Taxonomy" id="103762"/>
    <lineage>
        <taxon>Eukaryota</taxon>
        <taxon>Viridiplantae</taxon>
        <taxon>Streptophyta</taxon>
        <taxon>Embryophyta</taxon>
        <taxon>Tracheophyta</taxon>
        <taxon>Spermatophyta</taxon>
        <taxon>Magnoliopsida</taxon>
        <taxon>Liliopsida</taxon>
        <taxon>Poales</taxon>
        <taxon>Poaceae</taxon>
        <taxon>BOP clade</taxon>
        <taxon>Oryzoideae</taxon>
        <taxon>Oryzeae</taxon>
        <taxon>Zizaniinae</taxon>
        <taxon>Zizania</taxon>
    </lineage>
</organism>
<reference evidence="2" key="1">
    <citation type="journal article" date="2021" name="bioRxiv">
        <title>Whole Genome Assembly and Annotation of Northern Wild Rice, Zizania palustris L., Supports a Whole Genome Duplication in the Zizania Genus.</title>
        <authorList>
            <person name="Haas M."/>
            <person name="Kono T."/>
            <person name="Macchietto M."/>
            <person name="Millas R."/>
            <person name="McGilp L."/>
            <person name="Shao M."/>
            <person name="Duquette J."/>
            <person name="Hirsch C.N."/>
            <person name="Kimball J."/>
        </authorList>
    </citation>
    <scope>NUCLEOTIDE SEQUENCE</scope>
    <source>
        <tissue evidence="2">Fresh leaf tissue</tissue>
    </source>
</reference>
<comment type="caution">
    <text evidence="2">The sequence shown here is derived from an EMBL/GenBank/DDBJ whole genome shotgun (WGS) entry which is preliminary data.</text>
</comment>
<gene>
    <name evidence="2" type="ORF">GUJ93_ZPchr0009g2322</name>
</gene>
<reference evidence="2" key="2">
    <citation type="submission" date="2021-02" db="EMBL/GenBank/DDBJ databases">
        <authorList>
            <person name="Kimball J.A."/>
            <person name="Haas M.W."/>
            <person name="Macchietto M."/>
            <person name="Kono T."/>
            <person name="Duquette J."/>
            <person name="Shao M."/>
        </authorList>
    </citation>
    <scope>NUCLEOTIDE SEQUENCE</scope>
    <source>
        <tissue evidence="2">Fresh leaf tissue</tissue>
    </source>
</reference>
<dbReference type="AlphaFoldDB" id="A0A8J5VKQ8"/>
<protein>
    <recommendedName>
        <fullName evidence="4">DRBM domain-containing protein</fullName>
    </recommendedName>
</protein>
<evidence type="ECO:0000256" key="1">
    <source>
        <dbReference type="SAM" id="MobiDB-lite"/>
    </source>
</evidence>
<keyword evidence="3" id="KW-1185">Reference proteome</keyword>